<evidence type="ECO:0000313" key="2">
    <source>
        <dbReference type="Proteomes" id="UP001164746"/>
    </source>
</evidence>
<organism evidence="1 2">
    <name type="scientific">Mya arenaria</name>
    <name type="common">Soft-shell clam</name>
    <dbReference type="NCBI Taxonomy" id="6604"/>
    <lineage>
        <taxon>Eukaryota</taxon>
        <taxon>Metazoa</taxon>
        <taxon>Spiralia</taxon>
        <taxon>Lophotrochozoa</taxon>
        <taxon>Mollusca</taxon>
        <taxon>Bivalvia</taxon>
        <taxon>Autobranchia</taxon>
        <taxon>Heteroconchia</taxon>
        <taxon>Euheterodonta</taxon>
        <taxon>Imparidentia</taxon>
        <taxon>Neoheterodontei</taxon>
        <taxon>Myida</taxon>
        <taxon>Myoidea</taxon>
        <taxon>Myidae</taxon>
        <taxon>Mya</taxon>
    </lineage>
</organism>
<dbReference type="Proteomes" id="UP001164746">
    <property type="component" value="Chromosome 8"/>
</dbReference>
<name>A0ABY7ESL4_MYAAR</name>
<reference evidence="1" key="1">
    <citation type="submission" date="2022-11" db="EMBL/GenBank/DDBJ databases">
        <title>Centuries of genome instability and evolution in soft-shell clam transmissible cancer (bioRxiv).</title>
        <authorList>
            <person name="Hart S.F.M."/>
            <person name="Yonemitsu M.A."/>
            <person name="Giersch R.M."/>
            <person name="Beal B.F."/>
            <person name="Arriagada G."/>
            <person name="Davis B.W."/>
            <person name="Ostrander E.A."/>
            <person name="Goff S.P."/>
            <person name="Metzger M.J."/>
        </authorList>
    </citation>
    <scope>NUCLEOTIDE SEQUENCE</scope>
    <source>
        <strain evidence="1">MELC-2E11</strain>
        <tissue evidence="1">Siphon/mantle</tissue>
    </source>
</reference>
<gene>
    <name evidence="1" type="ORF">MAR_025901</name>
</gene>
<sequence>MENCAITFCSIFVYNRKLKISYRNIITRFHGENKKTSFMIRGQYVKCNFSHRLTPTVDIFRYSPFLDNKSFFNHLAPRKWLVSTHIQTKKCERNSPQVMYGEKRNGLAIGIRQ</sequence>
<dbReference type="EMBL" id="CP111019">
    <property type="protein sequence ID" value="WAR11721.1"/>
    <property type="molecule type" value="Genomic_DNA"/>
</dbReference>
<protein>
    <submittedName>
        <fullName evidence="1">Uncharacterized protein</fullName>
    </submittedName>
</protein>
<accession>A0ABY7ESL4</accession>
<keyword evidence="2" id="KW-1185">Reference proteome</keyword>
<evidence type="ECO:0000313" key="1">
    <source>
        <dbReference type="EMBL" id="WAR11721.1"/>
    </source>
</evidence>
<proteinExistence type="predicted"/>